<dbReference type="CDD" id="cd01948">
    <property type="entry name" value="EAL"/>
    <property type="match status" value="1"/>
</dbReference>
<keyword evidence="5" id="KW-1185">Reference proteome</keyword>
<dbReference type="InterPro" id="IPR000160">
    <property type="entry name" value="GGDEF_dom"/>
</dbReference>
<evidence type="ECO:0000259" key="3">
    <source>
        <dbReference type="PROSITE" id="PS50887"/>
    </source>
</evidence>
<keyword evidence="1" id="KW-0812">Transmembrane</keyword>
<dbReference type="SUPFAM" id="SSF55073">
    <property type="entry name" value="Nucleotide cyclase"/>
    <property type="match status" value="1"/>
</dbReference>
<evidence type="ECO:0000313" key="5">
    <source>
        <dbReference type="Proteomes" id="UP000294853"/>
    </source>
</evidence>
<feature type="transmembrane region" description="Helical" evidence="1">
    <location>
        <begin position="190"/>
        <end position="210"/>
    </location>
</feature>
<dbReference type="Proteomes" id="UP000294853">
    <property type="component" value="Chromosome"/>
</dbReference>
<feature type="domain" description="EAL" evidence="2">
    <location>
        <begin position="498"/>
        <end position="752"/>
    </location>
</feature>
<dbReference type="RefSeq" id="WP_135267126.1">
    <property type="nucleotide sequence ID" value="NZ_CP038436.1"/>
</dbReference>
<dbReference type="PANTHER" id="PTHR44757:SF2">
    <property type="entry name" value="BIOFILM ARCHITECTURE MAINTENANCE PROTEIN MBAA"/>
    <property type="match status" value="1"/>
</dbReference>
<dbReference type="AlphaFoldDB" id="A0A4P7IDK6"/>
<dbReference type="PROSITE" id="PS50887">
    <property type="entry name" value="GGDEF"/>
    <property type="match status" value="1"/>
</dbReference>
<feature type="transmembrane region" description="Helical" evidence="1">
    <location>
        <begin position="94"/>
        <end position="113"/>
    </location>
</feature>
<dbReference type="InterPro" id="IPR029787">
    <property type="entry name" value="Nucleotide_cyclase"/>
</dbReference>
<dbReference type="PANTHER" id="PTHR44757">
    <property type="entry name" value="DIGUANYLATE CYCLASE DGCP"/>
    <property type="match status" value="1"/>
</dbReference>
<dbReference type="SMART" id="SM00052">
    <property type="entry name" value="EAL"/>
    <property type="match status" value="1"/>
</dbReference>
<evidence type="ECO:0000256" key="1">
    <source>
        <dbReference type="SAM" id="Phobius"/>
    </source>
</evidence>
<dbReference type="InterPro" id="IPR052155">
    <property type="entry name" value="Biofilm_reg_signaling"/>
</dbReference>
<dbReference type="Gene3D" id="3.20.20.450">
    <property type="entry name" value="EAL domain"/>
    <property type="match status" value="1"/>
</dbReference>
<dbReference type="SUPFAM" id="SSF141868">
    <property type="entry name" value="EAL domain-like"/>
    <property type="match status" value="1"/>
</dbReference>
<feature type="transmembrane region" description="Helical" evidence="1">
    <location>
        <begin position="125"/>
        <end position="146"/>
    </location>
</feature>
<feature type="transmembrane region" description="Helical" evidence="1">
    <location>
        <begin position="216"/>
        <end position="236"/>
    </location>
</feature>
<dbReference type="CDD" id="cd01949">
    <property type="entry name" value="GGDEF"/>
    <property type="match status" value="1"/>
</dbReference>
<dbReference type="KEGG" id="nsn:EXE58_06605"/>
<feature type="domain" description="GGDEF" evidence="3">
    <location>
        <begin position="356"/>
        <end position="489"/>
    </location>
</feature>
<dbReference type="OrthoDB" id="23692at2"/>
<feature type="transmembrane region" description="Helical" evidence="1">
    <location>
        <begin position="257"/>
        <end position="277"/>
    </location>
</feature>
<feature type="transmembrane region" description="Helical" evidence="1">
    <location>
        <begin position="31"/>
        <end position="50"/>
    </location>
</feature>
<dbReference type="Gene3D" id="3.30.70.270">
    <property type="match status" value="1"/>
</dbReference>
<reference evidence="4 5" key="1">
    <citation type="submission" date="2019-03" db="EMBL/GenBank/DDBJ databases">
        <title>Three New Species of Nocardioides, Nocardioides euryhalodurans sp. nov., Nocardioides seonyuensis sp. nov. and Nocardioides eburneoflavus sp. nov. Iolated from Soil.</title>
        <authorList>
            <person name="Roh S.G."/>
            <person name="Lee C."/>
            <person name="Kim M.-K."/>
            <person name="Kim S.B."/>
        </authorList>
    </citation>
    <scope>NUCLEOTIDE SEQUENCE [LARGE SCALE GENOMIC DNA]</scope>
    <source>
        <strain evidence="4 5">MMS17-SY207-3</strain>
    </source>
</reference>
<feature type="transmembrane region" description="Helical" evidence="1">
    <location>
        <begin position="158"/>
        <end position="178"/>
    </location>
</feature>
<dbReference type="NCBIfam" id="TIGR00254">
    <property type="entry name" value="GGDEF"/>
    <property type="match status" value="1"/>
</dbReference>
<dbReference type="PROSITE" id="PS50883">
    <property type="entry name" value="EAL"/>
    <property type="match status" value="1"/>
</dbReference>
<feature type="transmembrane region" description="Helical" evidence="1">
    <location>
        <begin position="283"/>
        <end position="305"/>
    </location>
</feature>
<dbReference type="InterPro" id="IPR043128">
    <property type="entry name" value="Rev_trsase/Diguanyl_cyclase"/>
</dbReference>
<keyword evidence="1" id="KW-0472">Membrane</keyword>
<dbReference type="Pfam" id="PF00563">
    <property type="entry name" value="EAL"/>
    <property type="match status" value="1"/>
</dbReference>
<organism evidence="4 5">
    <name type="scientific">Nocardioides seonyuensis</name>
    <dbReference type="NCBI Taxonomy" id="2518371"/>
    <lineage>
        <taxon>Bacteria</taxon>
        <taxon>Bacillati</taxon>
        <taxon>Actinomycetota</taxon>
        <taxon>Actinomycetes</taxon>
        <taxon>Propionibacteriales</taxon>
        <taxon>Nocardioidaceae</taxon>
        <taxon>Nocardioides</taxon>
    </lineage>
</organism>
<dbReference type="Pfam" id="PF00990">
    <property type="entry name" value="GGDEF"/>
    <property type="match status" value="1"/>
</dbReference>
<feature type="transmembrane region" description="Helical" evidence="1">
    <location>
        <begin position="57"/>
        <end position="79"/>
    </location>
</feature>
<sequence length="761" mass="81865">MPGRWWQTYLAGSIPALVLYLTLPSGIPQDLVYVLIGGSSVVAIMVGVRLHRPSTRVPWTLMALGLLAWVAADVLWIWYEDVLGIDPFPSFADVLYLAGYPLLLAGLAVLILARRRAGSDAAGRIDSSIVSIAFGLFVWASLAGPILDEAAGPLSHRLIAFAYPVLDILLLGFMVRLLSTPGLRTAAFRFLIGAVLLLVAADTMFAAPYFQDHYTVVMDVLWLASYVLWGAAALHPSMSRVCEPTDEESRAFSRTRTFGLTLAVLVAPLTLAVQLLIGVTPNVWAVVVCSMVLFLLVVARMTIAIREVVATASQRDRLQRVLSHEVAHDSLTGLANRASVLEQVESALHRGQRAGTLSALLFVDLDRFKVINDKLGHRAGDAVLCEAARRIRESVREGDTVGRLGGDEFVVLLEVLGSEAEALDLADHIVRALAAPFIVGGTSMTPGASIGIAFSVDARTNARQLLHEADVASARAKAAGGGRTHVFGKALRLELDQQAALEAALGTALTQGEFALHYQPVVATETDVIEGYEALIRWHRPGFGPQPPDTFIPVAEKSDLICEIGRWVLREATGQLSRWTAREPERYGEITVAVNISGRHLAEAGIVADVENALARSGLPAERLVLEITESVLVDVPTAATHLLALKELGVSISIDDFGTGYTSIGQLQRMPADTLKIDKQFVTFTTPADRDLVTLMVRAAHSCGMQVVAEGVETQDQLEELRALAADSVQGYLFARPLPAEAVEGPPGVSREVPRAADVV</sequence>
<dbReference type="SMART" id="SM00267">
    <property type="entry name" value="GGDEF"/>
    <property type="match status" value="1"/>
</dbReference>
<evidence type="ECO:0000313" key="4">
    <source>
        <dbReference type="EMBL" id="QBX55158.1"/>
    </source>
</evidence>
<name>A0A4P7IDK6_9ACTN</name>
<dbReference type="InterPro" id="IPR035919">
    <property type="entry name" value="EAL_sf"/>
</dbReference>
<protein>
    <submittedName>
        <fullName evidence="4">EAL domain-containing protein</fullName>
    </submittedName>
</protein>
<gene>
    <name evidence="4" type="ORF">EXE58_06605</name>
</gene>
<proteinExistence type="predicted"/>
<dbReference type="InterPro" id="IPR001633">
    <property type="entry name" value="EAL_dom"/>
</dbReference>
<accession>A0A4P7IDK6</accession>
<evidence type="ECO:0000259" key="2">
    <source>
        <dbReference type="PROSITE" id="PS50883"/>
    </source>
</evidence>
<dbReference type="EMBL" id="CP038436">
    <property type="protein sequence ID" value="QBX55158.1"/>
    <property type="molecule type" value="Genomic_DNA"/>
</dbReference>
<keyword evidence="1" id="KW-1133">Transmembrane helix</keyword>